<feature type="binding site" evidence="11">
    <location>
        <position position="272"/>
    </location>
    <ligand>
        <name>Mg(2+)</name>
        <dbReference type="ChEBI" id="CHEBI:18420"/>
    </ligand>
</feature>
<evidence type="ECO:0000256" key="9">
    <source>
        <dbReference type="ARBA" id="ARBA00048540"/>
    </source>
</evidence>
<evidence type="ECO:0000256" key="1">
    <source>
        <dbReference type="ARBA" id="ARBA00011955"/>
    </source>
</evidence>
<keyword evidence="12" id="KW-0449">Lipoprotein</keyword>
<keyword evidence="5 10" id="KW-0479">Metal-binding</keyword>
<dbReference type="PANTHER" id="PTHR30040:SF2">
    <property type="entry name" value="FAD:PROTEIN FMN TRANSFERASE"/>
    <property type="match status" value="1"/>
</dbReference>
<evidence type="ECO:0000256" key="4">
    <source>
        <dbReference type="ARBA" id="ARBA00022679"/>
    </source>
</evidence>
<dbReference type="EMBL" id="CP036526">
    <property type="protein sequence ID" value="QDT09084.1"/>
    <property type="molecule type" value="Genomic_DNA"/>
</dbReference>
<keyword evidence="3 10" id="KW-0285">Flavoprotein</keyword>
<dbReference type="PIRSF" id="PIRSF006268">
    <property type="entry name" value="ApbE"/>
    <property type="match status" value="1"/>
</dbReference>
<dbReference type="GO" id="GO:0016740">
    <property type="term" value="F:transferase activity"/>
    <property type="evidence" value="ECO:0007669"/>
    <property type="project" value="UniProtKB-UniRule"/>
</dbReference>
<comment type="cofactor">
    <cofactor evidence="11">
        <name>Mg(2+)</name>
        <dbReference type="ChEBI" id="CHEBI:18420"/>
    </cofactor>
    <cofactor evidence="11">
        <name>Mn(2+)</name>
        <dbReference type="ChEBI" id="CHEBI:29035"/>
    </cofactor>
    <text evidence="11">Magnesium. Can also use manganese.</text>
</comment>
<dbReference type="OrthoDB" id="9778595at2"/>
<organism evidence="12 13">
    <name type="scientific">Stieleria marina</name>
    <dbReference type="NCBI Taxonomy" id="1930275"/>
    <lineage>
        <taxon>Bacteria</taxon>
        <taxon>Pseudomonadati</taxon>
        <taxon>Planctomycetota</taxon>
        <taxon>Planctomycetia</taxon>
        <taxon>Pirellulales</taxon>
        <taxon>Pirellulaceae</taxon>
        <taxon>Stieleria</taxon>
    </lineage>
</organism>
<evidence type="ECO:0000256" key="2">
    <source>
        <dbReference type="ARBA" id="ARBA00016337"/>
    </source>
</evidence>
<dbReference type="AlphaFoldDB" id="A0A517NPN3"/>
<dbReference type="GO" id="GO:0046872">
    <property type="term" value="F:metal ion binding"/>
    <property type="evidence" value="ECO:0007669"/>
    <property type="project" value="UniProtKB-UniRule"/>
</dbReference>
<name>A0A517NPN3_9BACT</name>
<dbReference type="InterPro" id="IPR003374">
    <property type="entry name" value="ApbE-like_sf"/>
</dbReference>
<keyword evidence="13" id="KW-1185">Reference proteome</keyword>
<evidence type="ECO:0000256" key="7">
    <source>
        <dbReference type="ARBA" id="ARBA00022842"/>
    </source>
</evidence>
<dbReference type="Proteomes" id="UP000319817">
    <property type="component" value="Chromosome"/>
</dbReference>
<evidence type="ECO:0000256" key="3">
    <source>
        <dbReference type="ARBA" id="ARBA00022630"/>
    </source>
</evidence>
<evidence type="ECO:0000256" key="10">
    <source>
        <dbReference type="PIRNR" id="PIRNR006268"/>
    </source>
</evidence>
<dbReference type="Gene3D" id="3.10.520.10">
    <property type="entry name" value="ApbE-like domains"/>
    <property type="match status" value="1"/>
</dbReference>
<dbReference type="PANTHER" id="PTHR30040">
    <property type="entry name" value="THIAMINE BIOSYNTHESIS LIPOPROTEIN APBE"/>
    <property type="match status" value="1"/>
</dbReference>
<feature type="binding site" evidence="11">
    <location>
        <position position="268"/>
    </location>
    <ligand>
        <name>Mg(2+)</name>
        <dbReference type="ChEBI" id="CHEBI:18420"/>
    </ligand>
</feature>
<accession>A0A517NPN3</accession>
<sequence>MTDPGILTTLTHRAMATEFVVLLPAHEAAKADGALEALEMVDQIESDLTIYQPTSQIAAVNREASRGPVSVSPSVFGILQRAIHWSRQTDGAFDISAGPLVQAWGFTKRTGRKPSAQEIQTARACVGFEHLILDEARQTVEFGLPGMSINLGGIGKGYALDQLAQKLESSGIENFLLHGGQSSVVARGDQTHGSEQGWAVGIAHPTKPQRRAAGIWLHNMALGTSGSGKQFFHHQGRRYGHVIDPRTGFPAGDLLSLTVLTRSAADADAGATGYFVAGSQVIANLHSESASQRSADSQRGMLDDGMLGVGMLAIAPAKRQDEIQLQSYGKIDWVQD</sequence>
<proteinExistence type="inferred from homology"/>
<protein>
    <recommendedName>
        <fullName evidence="2 10">FAD:protein FMN transferase</fullName>
        <ecNumber evidence="1 10">2.7.1.180</ecNumber>
    </recommendedName>
    <alternativeName>
        <fullName evidence="8 10">Flavin transferase</fullName>
    </alternativeName>
</protein>
<evidence type="ECO:0000256" key="5">
    <source>
        <dbReference type="ARBA" id="ARBA00022723"/>
    </source>
</evidence>
<feature type="binding site" evidence="11">
    <location>
        <position position="153"/>
    </location>
    <ligand>
        <name>Mg(2+)</name>
        <dbReference type="ChEBI" id="CHEBI:18420"/>
    </ligand>
</feature>
<dbReference type="Pfam" id="PF02424">
    <property type="entry name" value="ApbE"/>
    <property type="match status" value="1"/>
</dbReference>
<evidence type="ECO:0000256" key="11">
    <source>
        <dbReference type="PIRSR" id="PIRSR006268-2"/>
    </source>
</evidence>
<evidence type="ECO:0000256" key="8">
    <source>
        <dbReference type="ARBA" id="ARBA00031306"/>
    </source>
</evidence>
<keyword evidence="6 10" id="KW-0274">FAD</keyword>
<dbReference type="SUPFAM" id="SSF143631">
    <property type="entry name" value="ApbE-like"/>
    <property type="match status" value="1"/>
</dbReference>
<evidence type="ECO:0000313" key="13">
    <source>
        <dbReference type="Proteomes" id="UP000319817"/>
    </source>
</evidence>
<dbReference type="RefSeq" id="WP_145416546.1">
    <property type="nucleotide sequence ID" value="NZ_CP036526.1"/>
</dbReference>
<evidence type="ECO:0000313" key="12">
    <source>
        <dbReference type="EMBL" id="QDT09084.1"/>
    </source>
</evidence>
<dbReference type="InterPro" id="IPR024932">
    <property type="entry name" value="ApbE"/>
</dbReference>
<keyword evidence="4 10" id="KW-0808">Transferase</keyword>
<keyword evidence="7 10" id="KW-0460">Magnesium</keyword>
<reference evidence="12 13" key="1">
    <citation type="submission" date="2019-02" db="EMBL/GenBank/DDBJ databases">
        <title>Deep-cultivation of Planctomycetes and their phenomic and genomic characterization uncovers novel biology.</title>
        <authorList>
            <person name="Wiegand S."/>
            <person name="Jogler M."/>
            <person name="Boedeker C."/>
            <person name="Pinto D."/>
            <person name="Vollmers J."/>
            <person name="Rivas-Marin E."/>
            <person name="Kohn T."/>
            <person name="Peeters S.H."/>
            <person name="Heuer A."/>
            <person name="Rast P."/>
            <person name="Oberbeckmann S."/>
            <person name="Bunk B."/>
            <person name="Jeske O."/>
            <person name="Meyerdierks A."/>
            <person name="Storesund J.E."/>
            <person name="Kallscheuer N."/>
            <person name="Luecker S."/>
            <person name="Lage O.M."/>
            <person name="Pohl T."/>
            <person name="Merkel B.J."/>
            <person name="Hornburger P."/>
            <person name="Mueller R.-W."/>
            <person name="Bruemmer F."/>
            <person name="Labrenz M."/>
            <person name="Spormann A.M."/>
            <person name="Op den Camp H."/>
            <person name="Overmann J."/>
            <person name="Amann R."/>
            <person name="Jetten M.S.M."/>
            <person name="Mascher T."/>
            <person name="Medema M.H."/>
            <person name="Devos D.P."/>
            <person name="Kaster A.-K."/>
            <person name="Ovreas L."/>
            <person name="Rohde M."/>
            <person name="Galperin M.Y."/>
            <person name="Jogler C."/>
        </authorList>
    </citation>
    <scope>NUCLEOTIDE SEQUENCE [LARGE SCALE GENOMIC DNA]</scope>
    <source>
        <strain evidence="12 13">K23_9</strain>
    </source>
</reference>
<dbReference type="EC" id="2.7.1.180" evidence="1 10"/>
<evidence type="ECO:0000256" key="6">
    <source>
        <dbReference type="ARBA" id="ARBA00022827"/>
    </source>
</evidence>
<comment type="similarity">
    <text evidence="10">Belongs to the ApbE family.</text>
</comment>
<gene>
    <name evidence="12" type="primary">apbE_1</name>
    <name evidence="12" type="ORF">K239x_10270</name>
</gene>
<comment type="catalytic activity">
    <reaction evidence="9 10">
        <text>L-threonyl-[protein] + FAD = FMN-L-threonyl-[protein] + AMP + H(+)</text>
        <dbReference type="Rhea" id="RHEA:36847"/>
        <dbReference type="Rhea" id="RHEA-COMP:11060"/>
        <dbReference type="Rhea" id="RHEA-COMP:11061"/>
        <dbReference type="ChEBI" id="CHEBI:15378"/>
        <dbReference type="ChEBI" id="CHEBI:30013"/>
        <dbReference type="ChEBI" id="CHEBI:57692"/>
        <dbReference type="ChEBI" id="CHEBI:74257"/>
        <dbReference type="ChEBI" id="CHEBI:456215"/>
        <dbReference type="EC" id="2.7.1.180"/>
    </reaction>
</comment>